<dbReference type="Pfam" id="PF00196">
    <property type="entry name" value="GerE"/>
    <property type="match status" value="1"/>
</dbReference>
<evidence type="ECO:0000313" key="5">
    <source>
        <dbReference type="EMBL" id="GAA3722806.1"/>
    </source>
</evidence>
<dbReference type="PANTHER" id="PTHR16305">
    <property type="entry name" value="TESTICULAR SOLUBLE ADENYLYL CYCLASE"/>
    <property type="match status" value="1"/>
</dbReference>
<dbReference type="InterPro" id="IPR041664">
    <property type="entry name" value="AAA_16"/>
</dbReference>
<protein>
    <submittedName>
        <fullName evidence="5">LuxR family transcriptional regulator</fullName>
    </submittedName>
</protein>
<keyword evidence="2" id="KW-0067">ATP-binding</keyword>
<dbReference type="PRINTS" id="PR00038">
    <property type="entry name" value="HTHLUXR"/>
</dbReference>
<reference evidence="6" key="1">
    <citation type="journal article" date="2019" name="Int. J. Syst. Evol. Microbiol.">
        <title>The Global Catalogue of Microorganisms (GCM) 10K type strain sequencing project: providing services to taxonomists for standard genome sequencing and annotation.</title>
        <authorList>
            <consortium name="The Broad Institute Genomics Platform"/>
            <consortium name="The Broad Institute Genome Sequencing Center for Infectious Disease"/>
            <person name="Wu L."/>
            <person name="Ma J."/>
        </authorList>
    </citation>
    <scope>NUCLEOTIDE SEQUENCE [LARGE SCALE GENOMIC DNA]</scope>
    <source>
        <strain evidence="6">JCM 17125</strain>
    </source>
</reference>
<dbReference type="InterPro" id="IPR027417">
    <property type="entry name" value="P-loop_NTPase"/>
</dbReference>
<dbReference type="Proteomes" id="UP001501468">
    <property type="component" value="Unassembled WGS sequence"/>
</dbReference>
<evidence type="ECO:0000256" key="2">
    <source>
        <dbReference type="ARBA" id="ARBA00022840"/>
    </source>
</evidence>
<evidence type="ECO:0000259" key="4">
    <source>
        <dbReference type="PROSITE" id="PS50043"/>
    </source>
</evidence>
<sequence>MLEELLEEIPERGGSLCLEGPAGLGKTSLLDWAGQAAAARGFEVWRAEGTQSEQDIPLAALGQLLTPVRDLTAQLPPEMRAGLDVALGFETAAPARIDAVADALGELLRRVDGPVLLLVDDLQWLDAESAQVLTSSILAARTPGVGLLAARRPQPSAVRLPMPAGAWPVRRLRPLGGVLGRALVRRVSPAVSPPVLASLVTVAAGNPLALVELPAAMSEAELSGSALSADAVPLSPRLERLHSEQILELPSAARQVLLLAALDDGHADLTTDLGEEERAGLIAAEEHGLIRTDARTGAIRFRHPLIGPTVLRLSTSSARRAAHLVLAHHLKTHDDRYAWHLAASALGPDEDVAALLESAAERALRRGRPDLSIQSYLLAAQLSPSLAGRARRLTRAASVGAGSLGSMQEASRLLAQAQQVHPAVLATVPAATVAAHVLMSTSGELANAQRVLTPAIALALQQMTGHVTGPATDPVTGPATDLVAGPVTDRAGSRADTSVALSGSVNRDEVAEALHHLLNLCLYACDERTWATFHTVVAGVDLAEFPDLELCIDTLADPVRTASRALPRLDAALAGLDEHTDANRIGRLAMAGFYLDRVEEVRALLLRQAKDAQSGGPVGPGILALSLLSIQCIKTGHWAEAERWARAGMALCEQSGHLLYTAPFEFSVAMLAAGRADSEAVARTCSHLLGWALPRGIRIAQVYAAHAQTILFLGAGDFDRAYREVTSVCQPGTFEPHMAWTIWMSLDLVEAAVLSQHPKEAAAHVDAMHGHDLGALSSRCALVVAGATAIAATAFDRDLFEAALAVPDAGRWPFDLARIELRYGQGLRRARFTSEARRHLEEALAAFERLSAHGWAAQARTELLATRPIKSVHASGGTGTLTAQERVVAHLAATGMANKAIASRLQISPRTVGAHLRNIFGKLGVRTRASLADALADALADEVVYEAVVAAAGAPAGGPTHTPDAASDATAQSARRASGPARHTLGRLSAVPALDGGRVS</sequence>
<dbReference type="CDD" id="cd06170">
    <property type="entry name" value="LuxR_C_like"/>
    <property type="match status" value="1"/>
</dbReference>
<dbReference type="InterPro" id="IPR016032">
    <property type="entry name" value="Sig_transdc_resp-reg_C-effctor"/>
</dbReference>
<comment type="caution">
    <text evidence="5">The sequence shown here is derived from an EMBL/GenBank/DDBJ whole genome shotgun (WGS) entry which is preliminary data.</text>
</comment>
<keyword evidence="1" id="KW-0547">Nucleotide-binding</keyword>
<name>A0ABP7EQB1_9MICO</name>
<dbReference type="PANTHER" id="PTHR16305:SF35">
    <property type="entry name" value="TRANSCRIPTIONAL ACTIVATOR DOMAIN"/>
    <property type="match status" value="1"/>
</dbReference>
<organism evidence="5 6">
    <name type="scientific">Terrabacter ginsenosidimutans</name>
    <dbReference type="NCBI Taxonomy" id="490575"/>
    <lineage>
        <taxon>Bacteria</taxon>
        <taxon>Bacillati</taxon>
        <taxon>Actinomycetota</taxon>
        <taxon>Actinomycetes</taxon>
        <taxon>Micrococcales</taxon>
        <taxon>Intrasporangiaceae</taxon>
        <taxon>Terrabacter</taxon>
    </lineage>
</organism>
<dbReference type="Gene3D" id="1.10.10.10">
    <property type="entry name" value="Winged helix-like DNA-binding domain superfamily/Winged helix DNA-binding domain"/>
    <property type="match status" value="1"/>
</dbReference>
<proteinExistence type="predicted"/>
<dbReference type="EMBL" id="BAABDC010000016">
    <property type="protein sequence ID" value="GAA3722806.1"/>
    <property type="molecule type" value="Genomic_DNA"/>
</dbReference>
<gene>
    <name evidence="5" type="ORF">GCM10022399_43980</name>
</gene>
<evidence type="ECO:0000313" key="6">
    <source>
        <dbReference type="Proteomes" id="UP001501468"/>
    </source>
</evidence>
<accession>A0ABP7EQB1</accession>
<dbReference type="SUPFAM" id="SSF52540">
    <property type="entry name" value="P-loop containing nucleoside triphosphate hydrolases"/>
    <property type="match status" value="1"/>
</dbReference>
<dbReference type="PROSITE" id="PS50043">
    <property type="entry name" value="HTH_LUXR_2"/>
    <property type="match status" value="1"/>
</dbReference>
<feature type="compositionally biased region" description="Low complexity" evidence="3">
    <location>
        <begin position="955"/>
        <end position="966"/>
    </location>
</feature>
<dbReference type="PROSITE" id="PS00622">
    <property type="entry name" value="HTH_LUXR_1"/>
    <property type="match status" value="1"/>
</dbReference>
<evidence type="ECO:0000256" key="3">
    <source>
        <dbReference type="SAM" id="MobiDB-lite"/>
    </source>
</evidence>
<dbReference type="SUPFAM" id="SSF46894">
    <property type="entry name" value="C-terminal effector domain of the bipartite response regulators"/>
    <property type="match status" value="1"/>
</dbReference>
<evidence type="ECO:0000256" key="1">
    <source>
        <dbReference type="ARBA" id="ARBA00022741"/>
    </source>
</evidence>
<dbReference type="InterPro" id="IPR036388">
    <property type="entry name" value="WH-like_DNA-bd_sf"/>
</dbReference>
<dbReference type="Pfam" id="PF13191">
    <property type="entry name" value="AAA_16"/>
    <property type="match status" value="1"/>
</dbReference>
<keyword evidence="6" id="KW-1185">Reference proteome</keyword>
<feature type="domain" description="HTH luxR-type" evidence="4">
    <location>
        <begin position="874"/>
        <end position="939"/>
    </location>
</feature>
<feature type="region of interest" description="Disordered" evidence="3">
    <location>
        <begin position="955"/>
        <end position="1000"/>
    </location>
</feature>
<dbReference type="InterPro" id="IPR000792">
    <property type="entry name" value="Tscrpt_reg_LuxR_C"/>
</dbReference>
<dbReference type="SMART" id="SM00421">
    <property type="entry name" value="HTH_LUXR"/>
    <property type="match status" value="1"/>
</dbReference>